<evidence type="ECO:0000256" key="6">
    <source>
        <dbReference type="SAM" id="SignalP"/>
    </source>
</evidence>
<comment type="caution">
    <text evidence="8">The sequence shown here is derived from an EMBL/GenBank/DDBJ whole genome shotgun (WGS) entry which is preliminary data.</text>
</comment>
<feature type="domain" description="PA14" evidence="7">
    <location>
        <begin position="422"/>
        <end position="585"/>
    </location>
</feature>
<evidence type="ECO:0000256" key="5">
    <source>
        <dbReference type="ARBA" id="ARBA00032594"/>
    </source>
</evidence>
<dbReference type="PANTHER" id="PTHR42715">
    <property type="entry name" value="BETA-GLUCOSIDASE"/>
    <property type="match status" value="1"/>
</dbReference>
<dbReference type="InterPro" id="IPR013783">
    <property type="entry name" value="Ig-like_fold"/>
</dbReference>
<reference evidence="8 9" key="1">
    <citation type="submission" date="2019-07" db="EMBL/GenBank/DDBJ databases">
        <title>Genome sequencing of lignin-degrading bacterial isolates.</title>
        <authorList>
            <person name="Gladden J."/>
        </authorList>
    </citation>
    <scope>NUCLEOTIDE SEQUENCE [LARGE SCALE GENOMIC DNA]</scope>
    <source>
        <strain evidence="8 9">J11</strain>
    </source>
</reference>
<dbReference type="GO" id="GO:0008422">
    <property type="term" value="F:beta-glucosidase activity"/>
    <property type="evidence" value="ECO:0007669"/>
    <property type="project" value="UniProtKB-ARBA"/>
</dbReference>
<dbReference type="FunFam" id="2.60.40.10:FF:000495">
    <property type="entry name" value="Periplasmic beta-glucosidase"/>
    <property type="match status" value="1"/>
</dbReference>
<dbReference type="InterPro" id="IPR050288">
    <property type="entry name" value="Cellulose_deg_GH3"/>
</dbReference>
<evidence type="ECO:0000256" key="2">
    <source>
        <dbReference type="ARBA" id="ARBA00022801"/>
    </source>
</evidence>
<feature type="chain" id="PRO_5022172447" description="Beta-D-glucoside glucohydrolase" evidence="6">
    <location>
        <begin position="26"/>
        <end position="879"/>
    </location>
</feature>
<dbReference type="Gene3D" id="3.20.20.300">
    <property type="entry name" value="Glycoside hydrolase, family 3, N-terminal domain"/>
    <property type="match status" value="1"/>
</dbReference>
<dbReference type="Pfam" id="PF07691">
    <property type="entry name" value="PA14"/>
    <property type="match status" value="1"/>
</dbReference>
<dbReference type="Gene3D" id="2.60.40.10">
    <property type="entry name" value="Immunoglobulins"/>
    <property type="match status" value="1"/>
</dbReference>
<keyword evidence="2" id="KW-0378">Hydrolase</keyword>
<keyword evidence="9" id="KW-1185">Reference proteome</keyword>
<dbReference type="Pfam" id="PF01915">
    <property type="entry name" value="Glyco_hydro_3_C"/>
    <property type="match status" value="1"/>
</dbReference>
<accession>A0A562BK18</accession>
<dbReference type="OrthoDB" id="9781691at2"/>
<evidence type="ECO:0000259" key="7">
    <source>
        <dbReference type="PROSITE" id="PS51820"/>
    </source>
</evidence>
<dbReference type="InterPro" id="IPR036962">
    <property type="entry name" value="Glyco_hydro_3_N_sf"/>
</dbReference>
<dbReference type="Gene3D" id="3.40.50.1700">
    <property type="entry name" value="Glycoside hydrolase family 3 C-terminal domain"/>
    <property type="match status" value="1"/>
</dbReference>
<dbReference type="InterPro" id="IPR011658">
    <property type="entry name" value="PA14_dom"/>
</dbReference>
<proteinExistence type="inferred from homology"/>
<dbReference type="PANTHER" id="PTHR42715:SF10">
    <property type="entry name" value="BETA-GLUCOSIDASE"/>
    <property type="match status" value="1"/>
</dbReference>
<dbReference type="SUPFAM" id="SSF52279">
    <property type="entry name" value="Beta-D-glucan exohydrolase, C-terminal domain"/>
    <property type="match status" value="1"/>
</dbReference>
<evidence type="ECO:0000256" key="1">
    <source>
        <dbReference type="ARBA" id="ARBA00005336"/>
    </source>
</evidence>
<dbReference type="InterPro" id="IPR036881">
    <property type="entry name" value="Glyco_hydro_3_C_sf"/>
</dbReference>
<feature type="signal peptide" evidence="6">
    <location>
        <begin position="1"/>
        <end position="25"/>
    </location>
</feature>
<keyword evidence="6" id="KW-0732">Signal</keyword>
<protein>
    <recommendedName>
        <fullName evidence="5">Beta-D-glucoside glucohydrolase</fullName>
    </recommendedName>
    <alternativeName>
        <fullName evidence="3">Cellobiase</fullName>
    </alternativeName>
    <alternativeName>
        <fullName evidence="4">Gentiobiase</fullName>
    </alternativeName>
</protein>
<dbReference type="InterPro" id="IPR017853">
    <property type="entry name" value="GH"/>
</dbReference>
<dbReference type="InterPro" id="IPR002772">
    <property type="entry name" value="Glyco_hydro_3_C"/>
</dbReference>
<dbReference type="PRINTS" id="PR00133">
    <property type="entry name" value="GLHYDRLASE3"/>
</dbReference>
<dbReference type="AlphaFoldDB" id="A0A562BK18"/>
<dbReference type="InterPro" id="IPR001764">
    <property type="entry name" value="Glyco_hydro_3_N"/>
</dbReference>
<evidence type="ECO:0000313" key="9">
    <source>
        <dbReference type="Proteomes" id="UP000318141"/>
    </source>
</evidence>
<dbReference type="Pfam" id="PF14310">
    <property type="entry name" value="Fn3-like"/>
    <property type="match status" value="1"/>
</dbReference>
<gene>
    <name evidence="8" type="ORF">L602_002400000310</name>
</gene>
<dbReference type="GO" id="GO:0005975">
    <property type="term" value="P:carbohydrate metabolic process"/>
    <property type="evidence" value="ECO:0007669"/>
    <property type="project" value="InterPro"/>
</dbReference>
<sequence>MGTRFVVAALMGAGILAAHPVPAQAPSTDAQINAIVNSILAQMTQAEKLEYVSGTGAWDVKPLPRLGLPQIKATDASLGVRLANPPGVAYPAGPALAASFNVDRAKQMGVGLGLETRIYGFQQVAGPGLNMYRTPFSGRAFEYLSGEDPFLGAVLGAAQVNGIQSQGVWADAKHYLANEQEVNRFKLMETISARALREIYMVPFESAVKNANVAVVMCGFQGLNGADPVCESQSAIQQVLKNEWGFKGFVESDYAALKHTLPAALAGVDIERPSANIFSSGALSTLLQNGQISQAMLDDKVRRILGRIVAYGFVGGVPGPTGESHPPFAERAALDVAREGIVLLKNANATLPLRRGSARNIAVVGHLATGAPPTGFGSANVQAARFISEIDGLRQVAGPDANIVLLEGVTLDPARSVWTTPTGAAGVQAQYFDNANWSGAPVLSRVEPMINLDTSGNAPQSGDYRGPVYGTGGGSQPASVRWTATVRPTVSGAHVFKARANGAVRLYINGQLVMDNGEGNPLPGNVIPPTIPISTRVVLQAGQTYNIQFDYSARPGYIAVFGGFLGAQLSWASLQAPPNLGNFDAVVVAAGNSEEYEGEGFDHPFTLPEFQDELLVNLARANPRTIAVLHGGTGLDMRQWIDVVGAALHAWYPGQNGGQALAEILFGDVNPSGKLPITIERAITDNPTYPNYPQASNDLNFLAMTYTEDIFVGYRGFERNGRAPLFPFGHGLSYTTFNYGSLSVSPGFAAGNGRIAVSFDITNSGQVAGAESAQVYIAHSGSGVPRPVKELKGFAKVFLQPGETQRVTVYLDQRSLAYYDAARNAWVTEAGAVDILVGASSQDIRLRGQLFNILPTVTTTQASNPLPDPALVRLGPVHP</sequence>
<dbReference type="EMBL" id="VLJN01000017">
    <property type="protein sequence ID" value="TWG85585.1"/>
    <property type="molecule type" value="Genomic_DNA"/>
</dbReference>
<evidence type="ECO:0000313" key="8">
    <source>
        <dbReference type="EMBL" id="TWG85585.1"/>
    </source>
</evidence>
<dbReference type="Pfam" id="PF00933">
    <property type="entry name" value="Glyco_hydro_3"/>
    <property type="match status" value="1"/>
</dbReference>
<dbReference type="SUPFAM" id="SSF51445">
    <property type="entry name" value="(Trans)glycosidases"/>
    <property type="match status" value="1"/>
</dbReference>
<evidence type="ECO:0000256" key="4">
    <source>
        <dbReference type="ARBA" id="ARBA00032194"/>
    </source>
</evidence>
<comment type="similarity">
    <text evidence="1">Belongs to the glycosyl hydrolase 3 family.</text>
</comment>
<dbReference type="Gene3D" id="2.60.120.260">
    <property type="entry name" value="Galactose-binding domain-like"/>
    <property type="match status" value="1"/>
</dbReference>
<dbReference type="SMART" id="SM01217">
    <property type="entry name" value="Fn3_like"/>
    <property type="match status" value="1"/>
</dbReference>
<dbReference type="InterPro" id="IPR026891">
    <property type="entry name" value="Fn3-like"/>
</dbReference>
<name>A0A562BK18_9BURK</name>
<organism evidence="8 9">
    <name type="scientific">Cupriavidus gilardii J11</name>
    <dbReference type="NCBI Taxonomy" id="936133"/>
    <lineage>
        <taxon>Bacteria</taxon>
        <taxon>Pseudomonadati</taxon>
        <taxon>Pseudomonadota</taxon>
        <taxon>Betaproteobacteria</taxon>
        <taxon>Burkholderiales</taxon>
        <taxon>Burkholderiaceae</taxon>
        <taxon>Cupriavidus</taxon>
    </lineage>
</organism>
<dbReference type="SMART" id="SM00758">
    <property type="entry name" value="PA14"/>
    <property type="match status" value="1"/>
</dbReference>
<dbReference type="Proteomes" id="UP000318141">
    <property type="component" value="Unassembled WGS sequence"/>
</dbReference>
<evidence type="ECO:0000256" key="3">
    <source>
        <dbReference type="ARBA" id="ARBA00031448"/>
    </source>
</evidence>
<dbReference type="InterPro" id="IPR037524">
    <property type="entry name" value="PA14/GLEYA"/>
</dbReference>
<dbReference type="PROSITE" id="PS51820">
    <property type="entry name" value="PA14"/>
    <property type="match status" value="1"/>
</dbReference>